<dbReference type="STRING" id="6412.T1FIU8"/>
<dbReference type="GeneID" id="20208747"/>
<dbReference type="InterPro" id="IPR050373">
    <property type="entry name" value="Fibrinogen_C-term_domain"/>
</dbReference>
<dbReference type="InterPro" id="IPR002181">
    <property type="entry name" value="Fibrinogen_a/b/g_C_dom"/>
</dbReference>
<dbReference type="InterPro" id="IPR036056">
    <property type="entry name" value="Fibrinogen-like_C"/>
</dbReference>
<dbReference type="HOGENOM" id="CLU_954028_0_0_1"/>
<evidence type="ECO:0000313" key="2">
    <source>
        <dbReference type="EMBL" id="ESN90055.1"/>
    </source>
</evidence>
<evidence type="ECO:0000259" key="1">
    <source>
        <dbReference type="PROSITE" id="PS51406"/>
    </source>
</evidence>
<gene>
    <name evidence="3" type="primary">20208747</name>
    <name evidence="2" type="ORF">HELRODRAFT_182846</name>
</gene>
<dbReference type="eggNOG" id="KOG2579">
    <property type="taxonomic scope" value="Eukaryota"/>
</dbReference>
<dbReference type="OMA" id="YSSEYQC"/>
<evidence type="ECO:0000313" key="3">
    <source>
        <dbReference type="EnsemblMetazoa" id="HelroP182846"/>
    </source>
</evidence>
<reference evidence="4" key="1">
    <citation type="submission" date="2012-12" db="EMBL/GenBank/DDBJ databases">
        <authorList>
            <person name="Hellsten U."/>
            <person name="Grimwood J."/>
            <person name="Chapman J.A."/>
            <person name="Shapiro H."/>
            <person name="Aerts A."/>
            <person name="Otillar R.P."/>
            <person name="Terry A.Y."/>
            <person name="Boore J.L."/>
            <person name="Simakov O."/>
            <person name="Marletaz F."/>
            <person name="Cho S.-J."/>
            <person name="Edsinger-Gonzales E."/>
            <person name="Havlak P."/>
            <person name="Kuo D.-H."/>
            <person name="Larsson T."/>
            <person name="Lv J."/>
            <person name="Arendt D."/>
            <person name="Savage R."/>
            <person name="Osoegawa K."/>
            <person name="de Jong P."/>
            <person name="Lindberg D.R."/>
            <person name="Seaver E.C."/>
            <person name="Weisblat D.A."/>
            <person name="Putnam N.H."/>
            <person name="Grigoriev I.V."/>
            <person name="Rokhsar D.S."/>
        </authorList>
    </citation>
    <scope>NUCLEOTIDE SEQUENCE</scope>
</reference>
<dbReference type="InParanoid" id="T1FIU8"/>
<dbReference type="EMBL" id="KB097778">
    <property type="protein sequence ID" value="ESN90055.1"/>
    <property type="molecule type" value="Genomic_DNA"/>
</dbReference>
<dbReference type="PANTHER" id="PTHR19143">
    <property type="entry name" value="FIBRINOGEN/TENASCIN/ANGIOPOEITIN"/>
    <property type="match status" value="1"/>
</dbReference>
<dbReference type="GO" id="GO:0005615">
    <property type="term" value="C:extracellular space"/>
    <property type="evidence" value="ECO:0000318"/>
    <property type="project" value="GO_Central"/>
</dbReference>
<dbReference type="SMART" id="SM00186">
    <property type="entry name" value="FBG"/>
    <property type="match status" value="1"/>
</dbReference>
<dbReference type="SUPFAM" id="SSF56496">
    <property type="entry name" value="Fibrinogen C-terminal domain-like"/>
    <property type="match status" value="1"/>
</dbReference>
<dbReference type="KEGG" id="hro:HELRODRAFT_182846"/>
<dbReference type="PROSITE" id="PS51406">
    <property type="entry name" value="FIBRINOGEN_C_2"/>
    <property type="match status" value="1"/>
</dbReference>
<feature type="domain" description="Fibrinogen C-terminal" evidence="1">
    <location>
        <begin position="62"/>
        <end position="256"/>
    </location>
</feature>
<organism evidence="3 4">
    <name type="scientific">Helobdella robusta</name>
    <name type="common">Californian leech</name>
    <dbReference type="NCBI Taxonomy" id="6412"/>
    <lineage>
        <taxon>Eukaryota</taxon>
        <taxon>Metazoa</taxon>
        <taxon>Spiralia</taxon>
        <taxon>Lophotrochozoa</taxon>
        <taxon>Annelida</taxon>
        <taxon>Clitellata</taxon>
        <taxon>Hirudinea</taxon>
        <taxon>Rhynchobdellida</taxon>
        <taxon>Glossiphoniidae</taxon>
        <taxon>Helobdella</taxon>
    </lineage>
</organism>
<proteinExistence type="predicted"/>
<dbReference type="CTD" id="20208747"/>
<dbReference type="OrthoDB" id="6345539at2759"/>
<dbReference type="RefSeq" id="XP_009031820.1">
    <property type="nucleotide sequence ID" value="XM_009033572.1"/>
</dbReference>
<reference evidence="2 4" key="2">
    <citation type="journal article" date="2013" name="Nature">
        <title>Insights into bilaterian evolution from three spiralian genomes.</title>
        <authorList>
            <person name="Simakov O."/>
            <person name="Marletaz F."/>
            <person name="Cho S.J."/>
            <person name="Edsinger-Gonzales E."/>
            <person name="Havlak P."/>
            <person name="Hellsten U."/>
            <person name="Kuo D.H."/>
            <person name="Larsson T."/>
            <person name="Lv J."/>
            <person name="Arendt D."/>
            <person name="Savage R."/>
            <person name="Osoegawa K."/>
            <person name="de Jong P."/>
            <person name="Grimwood J."/>
            <person name="Chapman J.A."/>
            <person name="Shapiro H."/>
            <person name="Aerts A."/>
            <person name="Otillar R.P."/>
            <person name="Terry A.Y."/>
            <person name="Boore J.L."/>
            <person name="Grigoriev I.V."/>
            <person name="Lindberg D.R."/>
            <person name="Seaver E.C."/>
            <person name="Weisblat D.A."/>
            <person name="Putnam N.H."/>
            <person name="Rokhsar D.S."/>
        </authorList>
    </citation>
    <scope>NUCLEOTIDE SEQUENCE</scope>
</reference>
<dbReference type="PANTHER" id="PTHR19143:SF462">
    <property type="entry name" value="APPLE DOMAIN-CONTAINING PROTEIN"/>
    <property type="match status" value="1"/>
</dbReference>
<sequence>MGCHISQYFYFVIRAAVTSSHKPVCCTDNFATNLRTILTPKVRNLIDCGKQCTQFNFTNIESSPSYKRSSCAYFNFKAKATTNGSNTCELYSSEYQCFDTALIDKCTLYKVGPYLSYFIYDWLVIMLRENRLYDFYQNWASYKAGFGSFRYNYWIGLENIHQLTYAAKQAGRPYSLRIEYFVGSSWLCDEWKTFYLEDEANQYTLRLTGYFGDSGFDILSRSDTSNFYIQNNQPFNTFDNEHSYNSYSAKYSSAGWMRYYVNVDMFGKDTMGLFVQGVWQNMQAVRMMIRQF</sequence>
<keyword evidence="4" id="KW-1185">Reference proteome</keyword>
<dbReference type="EnsemblMetazoa" id="HelroT182846">
    <property type="protein sequence ID" value="HelroP182846"/>
    <property type="gene ID" value="HelroG182846"/>
</dbReference>
<dbReference type="AlphaFoldDB" id="T1FIU8"/>
<protein>
    <recommendedName>
        <fullName evidence="1">Fibrinogen C-terminal domain-containing protein</fullName>
    </recommendedName>
</protein>
<dbReference type="InterPro" id="IPR014716">
    <property type="entry name" value="Fibrinogen_a/b/g_C_1"/>
</dbReference>
<dbReference type="Proteomes" id="UP000015101">
    <property type="component" value="Unassembled WGS sequence"/>
</dbReference>
<name>T1FIU8_HELRO</name>
<dbReference type="Gene3D" id="3.90.215.10">
    <property type="entry name" value="Gamma Fibrinogen, chain A, domain 1"/>
    <property type="match status" value="1"/>
</dbReference>
<evidence type="ECO:0000313" key="4">
    <source>
        <dbReference type="Proteomes" id="UP000015101"/>
    </source>
</evidence>
<reference evidence="3" key="3">
    <citation type="submission" date="2015-06" db="UniProtKB">
        <authorList>
            <consortium name="EnsemblMetazoa"/>
        </authorList>
    </citation>
    <scope>IDENTIFICATION</scope>
</reference>
<accession>T1FIU8</accession>
<dbReference type="EMBL" id="AMQM01008432">
    <property type="status" value="NOT_ANNOTATED_CDS"/>
    <property type="molecule type" value="Genomic_DNA"/>
</dbReference>
<dbReference type="Pfam" id="PF00147">
    <property type="entry name" value="Fibrinogen_C"/>
    <property type="match status" value="1"/>
</dbReference>